<evidence type="ECO:0000313" key="3">
    <source>
        <dbReference type="WBParaSite" id="PSAMB.scaffold4532size14315.g24543.t1"/>
    </source>
</evidence>
<accession>A0A914WKI1</accession>
<proteinExistence type="predicted"/>
<protein>
    <submittedName>
        <fullName evidence="3">Uncharacterized protein</fullName>
    </submittedName>
</protein>
<feature type="region of interest" description="Disordered" evidence="1">
    <location>
        <begin position="31"/>
        <end position="57"/>
    </location>
</feature>
<dbReference type="Proteomes" id="UP000887566">
    <property type="component" value="Unplaced"/>
</dbReference>
<organism evidence="2 3">
    <name type="scientific">Plectus sambesii</name>
    <dbReference type="NCBI Taxonomy" id="2011161"/>
    <lineage>
        <taxon>Eukaryota</taxon>
        <taxon>Metazoa</taxon>
        <taxon>Ecdysozoa</taxon>
        <taxon>Nematoda</taxon>
        <taxon>Chromadorea</taxon>
        <taxon>Plectida</taxon>
        <taxon>Plectina</taxon>
        <taxon>Plectoidea</taxon>
        <taxon>Plectidae</taxon>
        <taxon>Plectus</taxon>
    </lineage>
</organism>
<reference evidence="3" key="1">
    <citation type="submission" date="2022-11" db="UniProtKB">
        <authorList>
            <consortium name="WormBaseParasite"/>
        </authorList>
    </citation>
    <scope>IDENTIFICATION</scope>
</reference>
<feature type="compositionally biased region" description="Basic and acidic residues" evidence="1">
    <location>
        <begin position="36"/>
        <end position="55"/>
    </location>
</feature>
<name>A0A914WKI1_9BILA</name>
<keyword evidence="2" id="KW-1185">Reference proteome</keyword>
<sequence>MAREEPERHSEVRLQGQRRYNIKQTIEQSCGGQLDKGMRGDSKMRLEERRADGRARPRHTSPVVIVVVVVVGDDDFEGVAALTGRPGGDDDRYSRVANVV</sequence>
<evidence type="ECO:0000313" key="2">
    <source>
        <dbReference type="Proteomes" id="UP000887566"/>
    </source>
</evidence>
<dbReference type="AlphaFoldDB" id="A0A914WKI1"/>
<evidence type="ECO:0000256" key="1">
    <source>
        <dbReference type="SAM" id="MobiDB-lite"/>
    </source>
</evidence>
<dbReference type="WBParaSite" id="PSAMB.scaffold4532size14315.g24543.t1">
    <property type="protein sequence ID" value="PSAMB.scaffold4532size14315.g24543.t1"/>
    <property type="gene ID" value="PSAMB.scaffold4532size14315.g24543"/>
</dbReference>